<keyword evidence="2" id="KW-1185">Reference proteome</keyword>
<reference evidence="1 2" key="1">
    <citation type="journal article" date="2022" name="Nat. Genet.">
        <title>Improved pea reference genome and pan-genome highlight genomic features and evolutionary characteristics.</title>
        <authorList>
            <person name="Yang T."/>
            <person name="Liu R."/>
            <person name="Luo Y."/>
            <person name="Hu S."/>
            <person name="Wang D."/>
            <person name="Wang C."/>
            <person name="Pandey M.K."/>
            <person name="Ge S."/>
            <person name="Xu Q."/>
            <person name="Li N."/>
            <person name="Li G."/>
            <person name="Huang Y."/>
            <person name="Saxena R.K."/>
            <person name="Ji Y."/>
            <person name="Li M."/>
            <person name="Yan X."/>
            <person name="He Y."/>
            <person name="Liu Y."/>
            <person name="Wang X."/>
            <person name="Xiang C."/>
            <person name="Varshney R.K."/>
            <person name="Ding H."/>
            <person name="Gao S."/>
            <person name="Zong X."/>
        </authorList>
    </citation>
    <scope>NUCLEOTIDE SEQUENCE [LARGE SCALE GENOMIC DNA]</scope>
    <source>
        <strain evidence="1 2">cv. Zhongwan 6</strain>
    </source>
</reference>
<dbReference type="AlphaFoldDB" id="A0A9D4WV56"/>
<sequence length="208" mass="23547">MNSRISIASAFILKLQTDTSDNSVRCPYLATIEIERRRHLRGKGNDDNLMDVIVQYFCRFGHLACFTSDVDMFVEVFTTDKKAELFGKLVKYNDTLSTPPTKALGLSISLSKIKQQLLLGDMFKSSASDVEDSCAQMFEMYCKNLPLSKGFDPQESMHGEELLSITCNILVQLFWCTKNVGYLVEAVMVMEFGLSIRRSGIIILYYTL</sequence>
<evidence type="ECO:0000313" key="1">
    <source>
        <dbReference type="EMBL" id="KAI5408499.1"/>
    </source>
</evidence>
<proteinExistence type="predicted"/>
<dbReference type="EMBL" id="JAMSHJ010000005">
    <property type="protein sequence ID" value="KAI5408499.1"/>
    <property type="molecule type" value="Genomic_DNA"/>
</dbReference>
<dbReference type="Proteomes" id="UP001058974">
    <property type="component" value="Chromosome 5"/>
</dbReference>
<gene>
    <name evidence="1" type="ORF">KIW84_054370</name>
</gene>
<comment type="caution">
    <text evidence="1">The sequence shown here is derived from an EMBL/GenBank/DDBJ whole genome shotgun (WGS) entry which is preliminary data.</text>
</comment>
<dbReference type="Pfam" id="PF09797">
    <property type="entry name" value="NatB_MDM20"/>
    <property type="match status" value="1"/>
</dbReference>
<evidence type="ECO:0000313" key="2">
    <source>
        <dbReference type="Proteomes" id="UP001058974"/>
    </source>
</evidence>
<dbReference type="InterPro" id="IPR019183">
    <property type="entry name" value="NAA25_NatB_aux_su"/>
</dbReference>
<protein>
    <submittedName>
        <fullName evidence="1">Uncharacterized protein</fullName>
    </submittedName>
</protein>
<name>A0A9D4WV56_PEA</name>
<accession>A0A9D4WV56</accession>
<organism evidence="1 2">
    <name type="scientific">Pisum sativum</name>
    <name type="common">Garden pea</name>
    <name type="synonym">Lathyrus oleraceus</name>
    <dbReference type="NCBI Taxonomy" id="3888"/>
    <lineage>
        <taxon>Eukaryota</taxon>
        <taxon>Viridiplantae</taxon>
        <taxon>Streptophyta</taxon>
        <taxon>Embryophyta</taxon>
        <taxon>Tracheophyta</taxon>
        <taxon>Spermatophyta</taxon>
        <taxon>Magnoliopsida</taxon>
        <taxon>eudicotyledons</taxon>
        <taxon>Gunneridae</taxon>
        <taxon>Pentapetalae</taxon>
        <taxon>rosids</taxon>
        <taxon>fabids</taxon>
        <taxon>Fabales</taxon>
        <taxon>Fabaceae</taxon>
        <taxon>Papilionoideae</taxon>
        <taxon>50 kb inversion clade</taxon>
        <taxon>NPAAA clade</taxon>
        <taxon>Hologalegina</taxon>
        <taxon>IRL clade</taxon>
        <taxon>Fabeae</taxon>
        <taxon>Lathyrus</taxon>
    </lineage>
</organism>
<dbReference type="Gramene" id="Psat05G0437000-T4">
    <property type="protein sequence ID" value="KAI5408499.1"/>
    <property type="gene ID" value="KIW84_054370"/>
</dbReference>